<feature type="domain" description="Beta-ketoacyl-[acyl-carrier-protein] synthase III N-terminal" evidence="4">
    <location>
        <begin position="108"/>
        <end position="189"/>
    </location>
</feature>
<gene>
    <name evidence="5" type="ORF">SAMN02745124_01801</name>
</gene>
<dbReference type="Pfam" id="PF08541">
    <property type="entry name" value="ACP_syn_III_C"/>
    <property type="match status" value="1"/>
</dbReference>
<protein>
    <submittedName>
        <fullName evidence="5">3-oxoacyl-[acyl-carrier-protein] synthase-3</fullName>
    </submittedName>
</protein>
<sequence length="341" mass="37655">MAAFIKAIEYELPNGQLTNQELAYEFPEWSVEKIEQKTGIRIRRVSAENECASDLGVRAVEKLFSSGVCDREQIDYLLLCTQSPDFLLPSTSCIMQDRLRLRKTCGALDFNLGCSGYVYGLGLAKGLVETGQAENVLLITAETYSKHIHQGDKSVRTLFGDAAAATLIQSNSSGESKTYIGPFVYGTDGSGSSNLIIPAGGMRLPCSVETSITIEDANGNTRSLDNLYMNGSEIFTFTLNAVPKAINKLLLAANRNLGEIDLFVFHQANKFMLDYLRKKIRIDNEKFYVSFKNYGNTVSSTIPLALKDAYLDNKLHKDDLVMIVGFGVGYSWAATLVRWVV</sequence>
<dbReference type="OrthoDB" id="9815506at2"/>
<keyword evidence="6" id="KW-1185">Reference proteome</keyword>
<reference evidence="5 6" key="1">
    <citation type="submission" date="2016-11" db="EMBL/GenBank/DDBJ databases">
        <authorList>
            <person name="Jaros S."/>
            <person name="Januszkiewicz K."/>
            <person name="Wedrychowicz H."/>
        </authorList>
    </citation>
    <scope>NUCLEOTIDE SEQUENCE [LARGE SCALE GENOMIC DNA]</scope>
    <source>
        <strain evidence="5 6">DSM 9705</strain>
    </source>
</reference>
<name>A0A1M5VQ06_9BACT</name>
<feature type="domain" description="Beta-ketoacyl-[acyl-carrier-protein] synthase III C-terminal" evidence="3">
    <location>
        <begin position="252"/>
        <end position="339"/>
    </location>
</feature>
<evidence type="ECO:0000313" key="6">
    <source>
        <dbReference type="Proteomes" id="UP000184139"/>
    </source>
</evidence>
<dbReference type="InterPro" id="IPR013751">
    <property type="entry name" value="ACP_syn_III_N"/>
</dbReference>
<dbReference type="RefSeq" id="WP_073375332.1">
    <property type="nucleotide sequence ID" value="NZ_FQXS01000009.1"/>
</dbReference>
<dbReference type="CDD" id="cd00830">
    <property type="entry name" value="KAS_III"/>
    <property type="match status" value="1"/>
</dbReference>
<accession>A0A1M5VQ06</accession>
<dbReference type="Proteomes" id="UP000184139">
    <property type="component" value="Unassembled WGS sequence"/>
</dbReference>
<dbReference type="AlphaFoldDB" id="A0A1M5VQ06"/>
<evidence type="ECO:0000256" key="2">
    <source>
        <dbReference type="ARBA" id="ARBA00023315"/>
    </source>
</evidence>
<dbReference type="InterPro" id="IPR013747">
    <property type="entry name" value="ACP_syn_III_C"/>
</dbReference>
<dbReference type="SUPFAM" id="SSF53901">
    <property type="entry name" value="Thiolase-like"/>
    <property type="match status" value="1"/>
</dbReference>
<keyword evidence="2" id="KW-0012">Acyltransferase</keyword>
<dbReference type="Gene3D" id="3.40.47.10">
    <property type="match status" value="1"/>
</dbReference>
<evidence type="ECO:0000259" key="3">
    <source>
        <dbReference type="Pfam" id="PF08541"/>
    </source>
</evidence>
<dbReference type="GO" id="GO:0044550">
    <property type="term" value="P:secondary metabolite biosynthetic process"/>
    <property type="evidence" value="ECO:0007669"/>
    <property type="project" value="TreeGrafter"/>
</dbReference>
<evidence type="ECO:0000313" key="5">
    <source>
        <dbReference type="EMBL" id="SHH77270.1"/>
    </source>
</evidence>
<dbReference type="PANTHER" id="PTHR34069:SF2">
    <property type="entry name" value="BETA-KETOACYL-[ACYL-CARRIER-PROTEIN] SYNTHASE III"/>
    <property type="match status" value="1"/>
</dbReference>
<evidence type="ECO:0000259" key="4">
    <source>
        <dbReference type="Pfam" id="PF08545"/>
    </source>
</evidence>
<dbReference type="EMBL" id="FQXS01000009">
    <property type="protein sequence ID" value="SHH77270.1"/>
    <property type="molecule type" value="Genomic_DNA"/>
</dbReference>
<keyword evidence="1" id="KW-0808">Transferase</keyword>
<dbReference type="GO" id="GO:0006633">
    <property type="term" value="P:fatty acid biosynthetic process"/>
    <property type="evidence" value="ECO:0007669"/>
    <property type="project" value="InterPro"/>
</dbReference>
<dbReference type="NCBIfam" id="NF006829">
    <property type="entry name" value="PRK09352.1"/>
    <property type="match status" value="1"/>
</dbReference>
<dbReference type="PANTHER" id="PTHR34069">
    <property type="entry name" value="3-OXOACYL-[ACYL-CARRIER-PROTEIN] SYNTHASE 3"/>
    <property type="match status" value="1"/>
</dbReference>
<dbReference type="InterPro" id="IPR016039">
    <property type="entry name" value="Thiolase-like"/>
</dbReference>
<dbReference type="Pfam" id="PF08545">
    <property type="entry name" value="ACP_syn_III"/>
    <property type="match status" value="1"/>
</dbReference>
<evidence type="ECO:0000256" key="1">
    <source>
        <dbReference type="ARBA" id="ARBA00022679"/>
    </source>
</evidence>
<organism evidence="5 6">
    <name type="scientific">Desulfofustis glycolicus DSM 9705</name>
    <dbReference type="NCBI Taxonomy" id="1121409"/>
    <lineage>
        <taxon>Bacteria</taxon>
        <taxon>Pseudomonadati</taxon>
        <taxon>Thermodesulfobacteriota</taxon>
        <taxon>Desulfobulbia</taxon>
        <taxon>Desulfobulbales</taxon>
        <taxon>Desulfocapsaceae</taxon>
        <taxon>Desulfofustis</taxon>
    </lineage>
</organism>
<dbReference type="STRING" id="1121409.SAMN02745124_01801"/>
<proteinExistence type="predicted"/>
<dbReference type="GO" id="GO:0004315">
    <property type="term" value="F:3-oxoacyl-[acyl-carrier-protein] synthase activity"/>
    <property type="evidence" value="ECO:0007669"/>
    <property type="project" value="InterPro"/>
</dbReference>